<dbReference type="Gene3D" id="3.50.50.60">
    <property type="entry name" value="FAD/NAD(P)-binding domain"/>
    <property type="match status" value="2"/>
</dbReference>
<dbReference type="SUPFAM" id="SSF56425">
    <property type="entry name" value="Succinate dehydrogenase/fumarate reductase flavoprotein, catalytic domain"/>
    <property type="match status" value="1"/>
</dbReference>
<dbReference type="GO" id="GO:0016491">
    <property type="term" value="F:oxidoreductase activity"/>
    <property type="evidence" value="ECO:0007669"/>
    <property type="project" value="UniProtKB-KW"/>
</dbReference>
<dbReference type="AlphaFoldDB" id="A0A2P9HB89"/>
<evidence type="ECO:0000313" key="7">
    <source>
        <dbReference type="Proteomes" id="UP000246073"/>
    </source>
</evidence>
<dbReference type="PRINTS" id="PR00411">
    <property type="entry name" value="PNDRDTASEI"/>
</dbReference>
<dbReference type="Pfam" id="PF00890">
    <property type="entry name" value="FAD_binding_2"/>
    <property type="match status" value="1"/>
</dbReference>
<keyword evidence="2" id="KW-0285">Flavoprotein</keyword>
<name>A0A2P9HB89_9HYPH</name>
<accession>A0A2P9HB89</accession>
<organism evidence="6 7">
    <name type="scientific">Ochrobactrum soli</name>
    <dbReference type="NCBI Taxonomy" id="2448455"/>
    <lineage>
        <taxon>Bacteria</taxon>
        <taxon>Pseudomonadati</taxon>
        <taxon>Pseudomonadota</taxon>
        <taxon>Alphaproteobacteria</taxon>
        <taxon>Hyphomicrobiales</taxon>
        <taxon>Brucellaceae</taxon>
        <taxon>Brucella/Ochrobactrum group</taxon>
        <taxon>Ochrobactrum</taxon>
    </lineage>
</organism>
<dbReference type="EMBL" id="OOFM01000001">
    <property type="protein sequence ID" value="SPL61344.1"/>
    <property type="molecule type" value="Genomic_DNA"/>
</dbReference>
<dbReference type="PANTHER" id="PTHR43400">
    <property type="entry name" value="FUMARATE REDUCTASE"/>
    <property type="match status" value="1"/>
</dbReference>
<dbReference type="Proteomes" id="UP000246073">
    <property type="component" value="Unassembled WGS sequence"/>
</dbReference>
<dbReference type="RefSeq" id="WP_109365633.1">
    <property type="nucleotide sequence ID" value="NZ_OOFM01000001.1"/>
</dbReference>
<dbReference type="InterPro" id="IPR027477">
    <property type="entry name" value="Succ_DH/fumarate_Rdtase_cat_sf"/>
</dbReference>
<comment type="cofactor">
    <cofactor evidence="1">
        <name>FAD</name>
        <dbReference type="ChEBI" id="CHEBI:57692"/>
    </cofactor>
</comment>
<evidence type="ECO:0000313" key="6">
    <source>
        <dbReference type="EMBL" id="SPL61344.1"/>
    </source>
</evidence>
<feature type="domain" description="FAD-dependent oxidoreductase 2 FAD-binding" evidence="5">
    <location>
        <begin position="22"/>
        <end position="560"/>
    </location>
</feature>
<gene>
    <name evidence="6" type="ORF">OHAE_4136</name>
</gene>
<dbReference type="InterPro" id="IPR003953">
    <property type="entry name" value="FAD-dep_OxRdtase_2_FAD-bd"/>
</dbReference>
<dbReference type="PANTHER" id="PTHR43400:SF10">
    <property type="entry name" value="3-OXOSTEROID 1-DEHYDROGENASE"/>
    <property type="match status" value="1"/>
</dbReference>
<keyword evidence="3" id="KW-0274">FAD</keyword>
<proteinExistence type="predicted"/>
<dbReference type="InterPro" id="IPR036188">
    <property type="entry name" value="FAD/NAD-bd_sf"/>
</dbReference>
<dbReference type="SUPFAM" id="SSF51905">
    <property type="entry name" value="FAD/NAD(P)-binding domain"/>
    <property type="match status" value="1"/>
</dbReference>
<dbReference type="InterPro" id="IPR050315">
    <property type="entry name" value="FAD-oxidoreductase_2"/>
</dbReference>
<evidence type="ECO:0000259" key="5">
    <source>
        <dbReference type="Pfam" id="PF00890"/>
    </source>
</evidence>
<keyword evidence="4" id="KW-0560">Oxidoreductase</keyword>
<evidence type="ECO:0000256" key="3">
    <source>
        <dbReference type="ARBA" id="ARBA00022827"/>
    </source>
</evidence>
<evidence type="ECO:0000256" key="1">
    <source>
        <dbReference type="ARBA" id="ARBA00001974"/>
    </source>
</evidence>
<dbReference type="GO" id="GO:0008202">
    <property type="term" value="P:steroid metabolic process"/>
    <property type="evidence" value="ECO:0007669"/>
    <property type="project" value="UniProtKB-ARBA"/>
</dbReference>
<sequence length="594" mass="63113">MSPDHSIDNNDPMVSSHRAACDVLVVGSGAGGLSAAVAAAHFGLKVIVAEKTDVFGGTTAFSGGWLWIPNAPHAVSAGKGENPDEPKAYLRHILGNSYDEAMIDGYLKAAPRMLSFFERNTQVRFNPGSGVPDFHGNAPAAATGWRSVVAAPYDGRELGSLIGKLRPPIPETTFLGMGIASGVDMRMFLTAMRSLKAFAYVTRRVSKHLRDLVVHRRAMQLVNGNALVARLLRSASDKEITLWSGAAARELTADQGRVTGAVFMTAKGPLTVTAKHGVVLATGGFPHDKGRLFEHLPHVRAGTDHASAAPKTNIGDGMRLAEMVGGHVSDRMAHGAAYAPVSLVPRNDGTVGRFPHLVERGKPGVIAVLASGSRFANEGGPYHDYVCDMIAATPEGQPVVSWLICDHRFLRRYGLGAVKPAPVPYRRWLNNGYLIKGATITELAERCGIDAAGLNATVTAFNRDAQWGEDPQFNRGQTLYQRVQGDPDQKPNPCIAPIRNGPFYAVRIVPGSLGTFTGIETDAFARVLDASGQPIAGLYAAGNDMNSIMGGHYPSGGITLGPAMTFGFLAAETIAKRAAIESAQSNSKETEYAI</sequence>
<reference evidence="7" key="1">
    <citation type="submission" date="2017-12" db="EMBL/GenBank/DDBJ databases">
        <authorList>
            <person name="Diaz M."/>
        </authorList>
    </citation>
    <scope>NUCLEOTIDE SEQUENCE [LARGE SCALE GENOMIC DNA]</scope>
    <source>
        <strain evidence="7">FI11154</strain>
    </source>
</reference>
<dbReference type="NCBIfam" id="NF004789">
    <property type="entry name" value="PRK06134.1"/>
    <property type="match status" value="1"/>
</dbReference>
<evidence type="ECO:0000256" key="4">
    <source>
        <dbReference type="ARBA" id="ARBA00023002"/>
    </source>
</evidence>
<evidence type="ECO:0000256" key="2">
    <source>
        <dbReference type="ARBA" id="ARBA00022630"/>
    </source>
</evidence>
<protein>
    <submittedName>
        <fullName evidence="6">Succinate dehydrogenase/fumarate reductase, flavoprotein subunit</fullName>
    </submittedName>
</protein>